<protein>
    <submittedName>
        <fullName evidence="1">Uncharacterized protein</fullName>
    </submittedName>
</protein>
<proteinExistence type="predicted"/>
<organism evidence="1">
    <name type="scientific">Myoviridae sp. ctXRl20</name>
    <dbReference type="NCBI Taxonomy" id="2827610"/>
    <lineage>
        <taxon>Viruses</taxon>
        <taxon>Duplodnaviria</taxon>
        <taxon>Heunggongvirae</taxon>
        <taxon>Uroviricota</taxon>
        <taxon>Caudoviricetes</taxon>
    </lineage>
</organism>
<reference evidence="1" key="1">
    <citation type="journal article" date="2021" name="Proc. Natl. Acad. Sci. U.S.A.">
        <title>A Catalog of Tens of Thousands of Viruses from Human Metagenomes Reveals Hidden Associations with Chronic Diseases.</title>
        <authorList>
            <person name="Tisza M.J."/>
            <person name="Buck C.B."/>
        </authorList>
    </citation>
    <scope>NUCLEOTIDE SEQUENCE</scope>
    <source>
        <strain evidence="1">CtXRl20</strain>
    </source>
</reference>
<accession>A0A8S5LQI4</accession>
<evidence type="ECO:0000313" key="1">
    <source>
        <dbReference type="EMBL" id="DAD72309.1"/>
    </source>
</evidence>
<name>A0A8S5LQI4_9CAUD</name>
<sequence>MNRLSETSVSCSCKKHSIDESCKYHSIIKPCFLHWFYFLYSFLGW</sequence>
<dbReference type="EMBL" id="BK015896">
    <property type="protein sequence ID" value="DAD72309.1"/>
    <property type="molecule type" value="Genomic_DNA"/>
</dbReference>